<organism evidence="2 3">
    <name type="scientific">Sediminibacterium goheungense</name>
    <dbReference type="NCBI Taxonomy" id="1086393"/>
    <lineage>
        <taxon>Bacteria</taxon>
        <taxon>Pseudomonadati</taxon>
        <taxon>Bacteroidota</taxon>
        <taxon>Chitinophagia</taxon>
        <taxon>Chitinophagales</taxon>
        <taxon>Chitinophagaceae</taxon>
        <taxon>Sediminibacterium</taxon>
    </lineage>
</organism>
<evidence type="ECO:0000313" key="3">
    <source>
        <dbReference type="Proteomes" id="UP000295741"/>
    </source>
</evidence>
<keyword evidence="1" id="KW-0732">Signal</keyword>
<keyword evidence="3" id="KW-1185">Reference proteome</keyword>
<feature type="signal peptide" evidence="1">
    <location>
        <begin position="1"/>
        <end position="20"/>
    </location>
</feature>
<reference evidence="2 3" key="1">
    <citation type="submission" date="2019-03" db="EMBL/GenBank/DDBJ databases">
        <title>Genomic Encyclopedia of Archaeal and Bacterial Type Strains, Phase II (KMG-II): from individual species to whole genera.</title>
        <authorList>
            <person name="Goeker M."/>
        </authorList>
    </citation>
    <scope>NUCLEOTIDE SEQUENCE [LARGE SCALE GENOMIC DNA]</scope>
    <source>
        <strain evidence="2 3">DSM 28323</strain>
    </source>
</reference>
<name>A0A4R6IWS7_9BACT</name>
<sequence>MRKTAFLVLALCCLLTKAFAQTRGGNPKFDSNANPYIKILQDTAVGKRTAKFLMNFVQPEVLRDYFTSSPCSEYTQLSDTRINQFTEFVAQFMSGRTDVKQMTKAENDFKKKGVSSQATDIDYHINFIEQQGTFATDATAPIENLICRARGSIQAIKSTISYLEAIRKVFPSVEGVDEVIQKAKQVLLSYPDNKSLVALIKKNRNQ</sequence>
<evidence type="ECO:0000256" key="1">
    <source>
        <dbReference type="SAM" id="SignalP"/>
    </source>
</evidence>
<comment type="caution">
    <text evidence="2">The sequence shown here is derived from an EMBL/GenBank/DDBJ whole genome shotgun (WGS) entry which is preliminary data.</text>
</comment>
<dbReference type="AlphaFoldDB" id="A0A4R6IWS7"/>
<feature type="chain" id="PRO_5020599424" evidence="1">
    <location>
        <begin position="21"/>
        <end position="206"/>
    </location>
</feature>
<accession>A0A4R6IWS7</accession>
<gene>
    <name evidence="2" type="ORF">BC659_2149</name>
</gene>
<proteinExistence type="predicted"/>
<dbReference type="EMBL" id="SNWP01000011">
    <property type="protein sequence ID" value="TDO26837.1"/>
    <property type="molecule type" value="Genomic_DNA"/>
</dbReference>
<dbReference type="Proteomes" id="UP000295741">
    <property type="component" value="Unassembled WGS sequence"/>
</dbReference>
<dbReference type="RefSeq" id="WP_133474712.1">
    <property type="nucleotide sequence ID" value="NZ_SNWP01000011.1"/>
</dbReference>
<evidence type="ECO:0000313" key="2">
    <source>
        <dbReference type="EMBL" id="TDO26837.1"/>
    </source>
</evidence>
<protein>
    <submittedName>
        <fullName evidence="2">Uncharacterized protein</fullName>
    </submittedName>
</protein>